<proteinExistence type="predicted"/>
<protein>
    <submittedName>
        <fullName evidence="1">Uncharacterized protein</fullName>
    </submittedName>
</protein>
<evidence type="ECO:0000313" key="1">
    <source>
        <dbReference type="EnsemblMetazoa" id="GAUT037047-PA"/>
    </source>
</evidence>
<dbReference type="AlphaFoldDB" id="A0A1A9VH50"/>
<dbReference type="VEuPathDB" id="VectorBase:GAUT037047"/>
<name>A0A1A9VH50_GLOAU</name>
<sequence length="145" mass="16864">MKSNAYYDWRQAGPNPINAKTEEVGREFALPNKNLMSLVKLLVIIKSGNLKALLTVQLVENKYYTELYMTRGKALRCFLKEFIARNKQHYLRTAFTAAVACIDCYSVEEEYVVTEFLKFRRFKNVVSYYLKSSDILLLIVLVIKC</sequence>
<reference evidence="1" key="1">
    <citation type="submission" date="2020-05" db="UniProtKB">
        <authorList>
            <consortium name="EnsemblMetazoa"/>
        </authorList>
    </citation>
    <scope>IDENTIFICATION</scope>
    <source>
        <strain evidence="1">TTRI</strain>
    </source>
</reference>
<dbReference type="Proteomes" id="UP000078200">
    <property type="component" value="Unassembled WGS sequence"/>
</dbReference>
<organism evidence="1 2">
    <name type="scientific">Glossina austeni</name>
    <name type="common">Savannah tsetse fly</name>
    <dbReference type="NCBI Taxonomy" id="7395"/>
    <lineage>
        <taxon>Eukaryota</taxon>
        <taxon>Metazoa</taxon>
        <taxon>Ecdysozoa</taxon>
        <taxon>Arthropoda</taxon>
        <taxon>Hexapoda</taxon>
        <taxon>Insecta</taxon>
        <taxon>Pterygota</taxon>
        <taxon>Neoptera</taxon>
        <taxon>Endopterygota</taxon>
        <taxon>Diptera</taxon>
        <taxon>Brachycera</taxon>
        <taxon>Muscomorpha</taxon>
        <taxon>Hippoboscoidea</taxon>
        <taxon>Glossinidae</taxon>
        <taxon>Glossina</taxon>
    </lineage>
</organism>
<accession>A0A1A9VH50</accession>
<evidence type="ECO:0000313" key="2">
    <source>
        <dbReference type="Proteomes" id="UP000078200"/>
    </source>
</evidence>
<keyword evidence="2" id="KW-1185">Reference proteome</keyword>
<dbReference type="EnsemblMetazoa" id="GAUT037047-RA">
    <property type="protein sequence ID" value="GAUT037047-PA"/>
    <property type="gene ID" value="GAUT037047"/>
</dbReference>